<dbReference type="AlphaFoldDB" id="A0A662Z2M8"/>
<evidence type="ECO:0000313" key="7">
    <source>
        <dbReference type="EMBL" id="SEV85200.1"/>
    </source>
</evidence>
<dbReference type="PANTHER" id="PTHR43648">
    <property type="entry name" value="ELECTRON TRANSFER FLAVOPROTEIN BETA SUBUNIT LYSINE METHYLTRANSFERASE"/>
    <property type="match status" value="1"/>
</dbReference>
<evidence type="ECO:0000313" key="8">
    <source>
        <dbReference type="Proteomes" id="UP000243605"/>
    </source>
</evidence>
<keyword evidence="2 6" id="KW-0963">Cytoplasm</keyword>
<dbReference type="NCBIfam" id="TIGR00406">
    <property type="entry name" value="prmA"/>
    <property type="match status" value="1"/>
</dbReference>
<dbReference type="EC" id="2.1.1.-" evidence="6"/>
<organism evidence="7 8">
    <name type="scientific">Aliicoccus persicus</name>
    <dbReference type="NCBI Taxonomy" id="930138"/>
    <lineage>
        <taxon>Bacteria</taxon>
        <taxon>Bacillati</taxon>
        <taxon>Bacillota</taxon>
        <taxon>Bacilli</taxon>
        <taxon>Bacillales</taxon>
        <taxon>Staphylococcaceae</taxon>
        <taxon>Aliicoccus</taxon>
    </lineage>
</organism>
<dbReference type="InterPro" id="IPR050078">
    <property type="entry name" value="Ribosomal_L11_MeTrfase_PrmA"/>
</dbReference>
<dbReference type="InterPro" id="IPR004498">
    <property type="entry name" value="Ribosomal_PrmA_MeTrfase"/>
</dbReference>
<accession>A0A662Z2M8</accession>
<dbReference type="Gene3D" id="3.40.50.150">
    <property type="entry name" value="Vaccinia Virus protein VP39"/>
    <property type="match status" value="1"/>
</dbReference>
<evidence type="ECO:0000256" key="5">
    <source>
        <dbReference type="ARBA" id="ARBA00022691"/>
    </source>
</evidence>
<keyword evidence="3 6" id="KW-0489">Methyltransferase</keyword>
<dbReference type="RefSeq" id="WP_091473546.1">
    <property type="nucleotide sequence ID" value="NZ_FOIT01000001.1"/>
</dbReference>
<dbReference type="SUPFAM" id="SSF53335">
    <property type="entry name" value="S-adenosyl-L-methionine-dependent methyltransferases"/>
    <property type="match status" value="1"/>
</dbReference>
<feature type="binding site" evidence="6">
    <location>
        <position position="203"/>
    </location>
    <ligand>
        <name>S-adenosyl-L-methionine</name>
        <dbReference type="ChEBI" id="CHEBI:59789"/>
    </ligand>
</feature>
<gene>
    <name evidence="6" type="primary">prmA</name>
    <name evidence="7" type="ORF">SAMN05192557_0483</name>
</gene>
<sequence length="311" mass="35324">MNWTEVVISTKEENEAILSNYLNSISKGVSIEHSLDILKQKIDDFEEKYRLDPKDYPESDIAIKVYFDETINVDEKLELIHAFIASNDLADKENITINTNVIEEQAWENEWKKYFHAFRVSDTFVIVPDWEMDQYVPKEGDRLIRIEPGMAFGTGDHPTTSMCLELIESIVKPEHRVIDVGTGSGILSIGAHLMGASDITATDIDELSLKVSKENFELNNCSDKIQVRAANLLKDETTNYDVIIANILAHIVDEMIDDAFERLNANGHFIASGIVLEKSDYIQTRMKEVGFNIERVLEENGWVSIYASRGE</sequence>
<dbReference type="PANTHER" id="PTHR43648:SF1">
    <property type="entry name" value="ELECTRON TRANSFER FLAVOPROTEIN BETA SUBUNIT LYSINE METHYLTRANSFERASE"/>
    <property type="match status" value="1"/>
</dbReference>
<feature type="binding site" evidence="6">
    <location>
        <position position="160"/>
    </location>
    <ligand>
        <name>S-adenosyl-L-methionine</name>
        <dbReference type="ChEBI" id="CHEBI:59789"/>
    </ligand>
</feature>
<reference evidence="7 8" key="1">
    <citation type="submission" date="2016-10" db="EMBL/GenBank/DDBJ databases">
        <authorList>
            <person name="Varghese N."/>
            <person name="Submissions S."/>
        </authorList>
    </citation>
    <scope>NUCLEOTIDE SEQUENCE [LARGE SCALE GENOMIC DNA]</scope>
    <source>
        <strain evidence="7 8">IBRC-M10081</strain>
    </source>
</reference>
<dbReference type="Proteomes" id="UP000243605">
    <property type="component" value="Unassembled WGS sequence"/>
</dbReference>
<comment type="function">
    <text evidence="6">Methylates ribosomal protein L11.</text>
</comment>
<dbReference type="Pfam" id="PF06325">
    <property type="entry name" value="PrmA"/>
    <property type="match status" value="1"/>
</dbReference>
<dbReference type="PIRSF" id="PIRSF000401">
    <property type="entry name" value="RPL11_MTase"/>
    <property type="match status" value="1"/>
</dbReference>
<keyword evidence="8" id="KW-1185">Reference proteome</keyword>
<comment type="similarity">
    <text evidence="1 6">Belongs to the methyltransferase superfamily. PrmA family.</text>
</comment>
<evidence type="ECO:0000256" key="2">
    <source>
        <dbReference type="ARBA" id="ARBA00022490"/>
    </source>
</evidence>
<keyword evidence="7" id="KW-0689">Ribosomal protein</keyword>
<evidence type="ECO:0000256" key="3">
    <source>
        <dbReference type="ARBA" id="ARBA00022603"/>
    </source>
</evidence>
<dbReference type="EMBL" id="FOIT01000001">
    <property type="protein sequence ID" value="SEV85200.1"/>
    <property type="molecule type" value="Genomic_DNA"/>
</dbReference>
<dbReference type="GO" id="GO:0005737">
    <property type="term" value="C:cytoplasm"/>
    <property type="evidence" value="ECO:0007669"/>
    <property type="project" value="UniProtKB-SubCell"/>
</dbReference>
<keyword evidence="7" id="KW-0687">Ribonucleoprotein</keyword>
<keyword evidence="4 6" id="KW-0808">Transferase</keyword>
<dbReference type="GO" id="GO:0005840">
    <property type="term" value="C:ribosome"/>
    <property type="evidence" value="ECO:0007669"/>
    <property type="project" value="UniProtKB-KW"/>
</dbReference>
<evidence type="ECO:0000256" key="1">
    <source>
        <dbReference type="ARBA" id="ARBA00009741"/>
    </source>
</evidence>
<dbReference type="InterPro" id="IPR029063">
    <property type="entry name" value="SAM-dependent_MTases_sf"/>
</dbReference>
<dbReference type="GO" id="GO:0008276">
    <property type="term" value="F:protein methyltransferase activity"/>
    <property type="evidence" value="ECO:0007669"/>
    <property type="project" value="UniProtKB-UniRule"/>
</dbReference>
<feature type="binding site" evidence="6">
    <location>
        <position position="181"/>
    </location>
    <ligand>
        <name>S-adenosyl-L-methionine</name>
        <dbReference type="ChEBI" id="CHEBI:59789"/>
    </ligand>
</feature>
<dbReference type="HAMAP" id="MF_00735">
    <property type="entry name" value="Methyltr_PrmA"/>
    <property type="match status" value="1"/>
</dbReference>
<protein>
    <recommendedName>
        <fullName evidence="6">Ribosomal protein L11 methyltransferase</fullName>
        <shortName evidence="6">L11 Mtase</shortName>
        <ecNumber evidence="6">2.1.1.-</ecNumber>
    </recommendedName>
</protein>
<dbReference type="CDD" id="cd02440">
    <property type="entry name" value="AdoMet_MTases"/>
    <property type="match status" value="1"/>
</dbReference>
<comment type="subcellular location">
    <subcellularLocation>
        <location evidence="6">Cytoplasm</location>
    </subcellularLocation>
</comment>
<evidence type="ECO:0000256" key="6">
    <source>
        <dbReference type="HAMAP-Rule" id="MF_00735"/>
    </source>
</evidence>
<keyword evidence="5 6" id="KW-0949">S-adenosyl-L-methionine</keyword>
<dbReference type="GO" id="GO:0032259">
    <property type="term" value="P:methylation"/>
    <property type="evidence" value="ECO:0007669"/>
    <property type="project" value="UniProtKB-KW"/>
</dbReference>
<comment type="catalytic activity">
    <reaction evidence="6">
        <text>L-lysyl-[protein] + 3 S-adenosyl-L-methionine = N(6),N(6),N(6)-trimethyl-L-lysyl-[protein] + 3 S-adenosyl-L-homocysteine + 3 H(+)</text>
        <dbReference type="Rhea" id="RHEA:54192"/>
        <dbReference type="Rhea" id="RHEA-COMP:9752"/>
        <dbReference type="Rhea" id="RHEA-COMP:13826"/>
        <dbReference type="ChEBI" id="CHEBI:15378"/>
        <dbReference type="ChEBI" id="CHEBI:29969"/>
        <dbReference type="ChEBI" id="CHEBI:57856"/>
        <dbReference type="ChEBI" id="CHEBI:59789"/>
        <dbReference type="ChEBI" id="CHEBI:61961"/>
    </reaction>
</comment>
<name>A0A662Z2M8_9STAP</name>
<evidence type="ECO:0000256" key="4">
    <source>
        <dbReference type="ARBA" id="ARBA00022679"/>
    </source>
</evidence>
<proteinExistence type="inferred from homology"/>
<feature type="binding site" evidence="6">
    <location>
        <position position="246"/>
    </location>
    <ligand>
        <name>S-adenosyl-L-methionine</name>
        <dbReference type="ChEBI" id="CHEBI:59789"/>
    </ligand>
</feature>
<dbReference type="OrthoDB" id="9785995at2"/>